<evidence type="ECO:0000313" key="3">
    <source>
        <dbReference type="Proteomes" id="UP001548832"/>
    </source>
</evidence>
<keyword evidence="1" id="KW-1133">Transmembrane helix</keyword>
<dbReference type="Proteomes" id="UP001548832">
    <property type="component" value="Unassembled WGS sequence"/>
</dbReference>
<evidence type="ECO:0008006" key="4">
    <source>
        <dbReference type="Google" id="ProtNLM"/>
    </source>
</evidence>
<evidence type="ECO:0000313" key="2">
    <source>
        <dbReference type="EMBL" id="MET2832959.1"/>
    </source>
</evidence>
<keyword evidence="1" id="KW-0472">Membrane</keyword>
<dbReference type="RefSeq" id="WP_354465163.1">
    <property type="nucleotide sequence ID" value="NZ_JBEWSZ010000016.1"/>
</dbReference>
<proteinExistence type="predicted"/>
<keyword evidence="1" id="KW-0812">Transmembrane</keyword>
<keyword evidence="3" id="KW-1185">Reference proteome</keyword>
<dbReference type="EMBL" id="JBEWSZ010000016">
    <property type="protein sequence ID" value="MET2832959.1"/>
    <property type="molecule type" value="Genomic_DNA"/>
</dbReference>
<comment type="caution">
    <text evidence="2">The sequence shown here is derived from an EMBL/GenBank/DDBJ whole genome shotgun (WGS) entry which is preliminary data.</text>
</comment>
<name>A0ABV2DSB3_9HYPH</name>
<sequence length="84" mass="9383">MYFPRFVVSATVVLTVLLILAYYVTGSSWYSLIWTALGALVLQLGYFLVVGFLIFRSGAAKLEQLSARDEERVNLFDGTGSLFH</sequence>
<feature type="transmembrane region" description="Helical" evidence="1">
    <location>
        <begin position="7"/>
        <end position="25"/>
    </location>
</feature>
<reference evidence="2 3" key="1">
    <citation type="submission" date="2024-06" db="EMBL/GenBank/DDBJ databases">
        <authorList>
            <person name="Kim D.-U."/>
        </authorList>
    </citation>
    <scope>NUCLEOTIDE SEQUENCE [LARGE SCALE GENOMIC DNA]</scope>
    <source>
        <strain evidence="2 3">KACC15460</strain>
    </source>
</reference>
<gene>
    <name evidence="2" type="ORF">ABVQ20_39280</name>
</gene>
<feature type="transmembrane region" description="Helical" evidence="1">
    <location>
        <begin position="31"/>
        <end position="55"/>
    </location>
</feature>
<accession>A0ABV2DSB3</accession>
<protein>
    <recommendedName>
        <fullName evidence="4">Exopolysaccharide production repressor exox</fullName>
    </recommendedName>
</protein>
<evidence type="ECO:0000256" key="1">
    <source>
        <dbReference type="SAM" id="Phobius"/>
    </source>
</evidence>
<organism evidence="2 3">
    <name type="scientific">Mesorhizobium shangrilense</name>
    <dbReference type="NCBI Taxonomy" id="460060"/>
    <lineage>
        <taxon>Bacteria</taxon>
        <taxon>Pseudomonadati</taxon>
        <taxon>Pseudomonadota</taxon>
        <taxon>Alphaproteobacteria</taxon>
        <taxon>Hyphomicrobiales</taxon>
        <taxon>Phyllobacteriaceae</taxon>
        <taxon>Mesorhizobium</taxon>
    </lineage>
</organism>